<evidence type="ECO:0000256" key="13">
    <source>
        <dbReference type="ARBA" id="ARBA00022909"/>
    </source>
</evidence>
<dbReference type="EC" id="6.3.2.17" evidence="6"/>
<dbReference type="PROSITE" id="PS01012">
    <property type="entry name" value="FOLYLPOLYGLU_SYNT_2"/>
    <property type="match status" value="1"/>
</dbReference>
<comment type="function">
    <text evidence="1">Functions in two distinct reactions of the de novo folate biosynthetic pathway. Catalyzes the addition of a glutamate residue to dihydropteroate (7,8-dihydropteroate or H2Pte) to form dihydrofolate (7,8-dihydrofolate monoglutamate or H2Pte-Glu). Also catalyzes successive additions of L-glutamate to tetrahydrofolate or 10-formyltetrahydrofolate or 5,10-methylenetetrahydrofolate, leading to folylpolyglutamate derivatives.</text>
</comment>
<evidence type="ECO:0000256" key="5">
    <source>
        <dbReference type="ARBA" id="ARBA00013023"/>
    </source>
</evidence>
<reference evidence="25 26" key="1">
    <citation type="submission" date="2023-09" db="EMBL/GenBank/DDBJ databases">
        <authorList>
            <person name="Rey-Velasco X."/>
        </authorList>
    </citation>
    <scope>NUCLEOTIDE SEQUENCE [LARGE SCALE GENOMIC DNA]</scope>
    <source>
        <strain evidence="25 26">F394</strain>
    </source>
</reference>
<evidence type="ECO:0000256" key="18">
    <source>
        <dbReference type="ARBA" id="ARBA00047808"/>
    </source>
</evidence>
<evidence type="ECO:0000256" key="20">
    <source>
        <dbReference type="ARBA" id="ARBA00049161"/>
    </source>
</evidence>
<feature type="compositionally biased region" description="Low complexity" evidence="22">
    <location>
        <begin position="230"/>
        <end position="243"/>
    </location>
</feature>
<keyword evidence="9" id="KW-0479">Metal-binding</keyword>
<evidence type="ECO:0000256" key="1">
    <source>
        <dbReference type="ARBA" id="ARBA00002714"/>
    </source>
</evidence>
<evidence type="ECO:0000256" key="17">
    <source>
        <dbReference type="ARBA" id="ARBA00047493"/>
    </source>
</evidence>
<dbReference type="GO" id="GO:0016874">
    <property type="term" value="F:ligase activity"/>
    <property type="evidence" value="ECO:0007669"/>
    <property type="project" value="UniProtKB-KW"/>
</dbReference>
<comment type="caution">
    <text evidence="25">The sequence shown here is derived from an EMBL/GenBank/DDBJ whole genome shotgun (WGS) entry which is preliminary data.</text>
</comment>
<dbReference type="PANTHER" id="PTHR11136">
    <property type="entry name" value="FOLYLPOLYGLUTAMATE SYNTHASE-RELATED"/>
    <property type="match status" value="1"/>
</dbReference>
<dbReference type="PANTHER" id="PTHR11136:SF0">
    <property type="entry name" value="DIHYDROFOLATE SYNTHETASE-RELATED"/>
    <property type="match status" value="1"/>
</dbReference>
<feature type="domain" description="Mur ligase C-terminal" evidence="23">
    <location>
        <begin position="323"/>
        <end position="439"/>
    </location>
</feature>
<evidence type="ECO:0000259" key="23">
    <source>
        <dbReference type="Pfam" id="PF02875"/>
    </source>
</evidence>
<keyword evidence="10 21" id="KW-0547">Nucleotide-binding</keyword>
<dbReference type="Gene3D" id="3.40.1190.10">
    <property type="entry name" value="Mur-like, catalytic domain"/>
    <property type="match status" value="1"/>
</dbReference>
<name>A0ABU3BQY9_9BACT</name>
<evidence type="ECO:0000256" key="6">
    <source>
        <dbReference type="ARBA" id="ARBA00013025"/>
    </source>
</evidence>
<evidence type="ECO:0000259" key="24">
    <source>
        <dbReference type="Pfam" id="PF08245"/>
    </source>
</evidence>
<evidence type="ECO:0000256" key="4">
    <source>
        <dbReference type="ARBA" id="ARBA00008276"/>
    </source>
</evidence>
<evidence type="ECO:0000256" key="16">
    <source>
        <dbReference type="ARBA" id="ARBA00032510"/>
    </source>
</evidence>
<evidence type="ECO:0000256" key="3">
    <source>
        <dbReference type="ARBA" id="ARBA00005150"/>
    </source>
</evidence>
<keyword evidence="8 21" id="KW-0436">Ligase</keyword>
<dbReference type="InterPro" id="IPR018109">
    <property type="entry name" value="Folylpolyglutamate_synth_CS"/>
</dbReference>
<evidence type="ECO:0000256" key="8">
    <source>
        <dbReference type="ARBA" id="ARBA00022598"/>
    </source>
</evidence>
<gene>
    <name evidence="25" type="ORF">RM540_08115</name>
</gene>
<evidence type="ECO:0000313" key="26">
    <source>
        <dbReference type="Proteomes" id="UP001267426"/>
    </source>
</evidence>
<dbReference type="Pfam" id="PF08245">
    <property type="entry name" value="Mur_ligase_M"/>
    <property type="match status" value="1"/>
</dbReference>
<dbReference type="InterPro" id="IPR001645">
    <property type="entry name" value="Folylpolyglutamate_synth"/>
</dbReference>
<keyword evidence="12" id="KW-0460">Magnesium</keyword>
<protein>
    <recommendedName>
        <fullName evidence="7">Dihydrofolate synthase/folylpolyglutamate synthase</fullName>
        <ecNumber evidence="5">6.3.2.12</ecNumber>
        <ecNumber evidence="6">6.3.2.17</ecNumber>
    </recommendedName>
    <alternativeName>
        <fullName evidence="16">Folylpoly-gamma-glutamate synthetase-dihydrofolate synthetase</fullName>
    </alternativeName>
    <alternativeName>
        <fullName evidence="14">Folylpolyglutamate synthetase</fullName>
    </alternativeName>
    <alternativeName>
        <fullName evidence="15">Tetrahydrofolylpolyglutamate synthase</fullName>
    </alternativeName>
</protein>
<accession>A0ABU3BQY9</accession>
<dbReference type="NCBIfam" id="TIGR01499">
    <property type="entry name" value="folC"/>
    <property type="match status" value="1"/>
</dbReference>
<comment type="pathway">
    <text evidence="2">Cofactor biosynthesis; tetrahydrofolate biosynthesis; 7,8-dihydrofolate from 2-amino-4-hydroxy-6-hydroxymethyl-7,8-dihydropteridine diphosphate and 4-aminobenzoate: step 2/2.</text>
</comment>
<comment type="catalytic activity">
    <reaction evidence="20">
        <text>7,8-dihydropteroate + L-glutamate + ATP = 7,8-dihydrofolate + ADP + phosphate + H(+)</text>
        <dbReference type="Rhea" id="RHEA:23584"/>
        <dbReference type="ChEBI" id="CHEBI:15378"/>
        <dbReference type="ChEBI" id="CHEBI:17839"/>
        <dbReference type="ChEBI" id="CHEBI:29985"/>
        <dbReference type="ChEBI" id="CHEBI:30616"/>
        <dbReference type="ChEBI" id="CHEBI:43474"/>
        <dbReference type="ChEBI" id="CHEBI:57451"/>
        <dbReference type="ChEBI" id="CHEBI:456216"/>
        <dbReference type="EC" id="6.3.2.12"/>
    </reaction>
</comment>
<comment type="pathway">
    <text evidence="3">Cofactor biosynthesis; tetrahydrofolylpolyglutamate biosynthesis.</text>
</comment>
<dbReference type="InterPro" id="IPR036615">
    <property type="entry name" value="Mur_ligase_C_dom_sf"/>
</dbReference>
<feature type="domain" description="Mur ligase central" evidence="24">
    <location>
        <begin position="51"/>
        <end position="201"/>
    </location>
</feature>
<comment type="catalytic activity">
    <reaction evidence="19">
        <text>(6R)-5,10-methylenetetrahydrofolyl-(gamma-L-Glu)(n) + L-glutamate + ATP = (6R)-5,10-methylenetetrahydrofolyl-(gamma-L-Glu)(n+1) + ADP + phosphate + H(+)</text>
        <dbReference type="Rhea" id="RHEA:51912"/>
        <dbReference type="Rhea" id="RHEA-COMP:13257"/>
        <dbReference type="Rhea" id="RHEA-COMP:13258"/>
        <dbReference type="ChEBI" id="CHEBI:15378"/>
        <dbReference type="ChEBI" id="CHEBI:29985"/>
        <dbReference type="ChEBI" id="CHEBI:30616"/>
        <dbReference type="ChEBI" id="CHEBI:43474"/>
        <dbReference type="ChEBI" id="CHEBI:136572"/>
        <dbReference type="ChEBI" id="CHEBI:456216"/>
        <dbReference type="EC" id="6.3.2.17"/>
    </reaction>
</comment>
<sequence>MPTASTAEDRLLALPRFADAGAAAYKPGLERMRALLAALDDPHLVYPTVHVAGTNGKGSTASFAASVAQAAGLRVGLHTSPHLVSLRERMRIDGRPAPPAWLDGAVDRWGGAVEAVGPSFFEATVALSLLYFAEQDVDLAVVEVGLGGRLDATNVLVPCVAAVTHVGLDHTDLLGATTREIAREKAGIAKPGVPLLHAVADADARDSLETEARGRGGVVEAVRETCRVEPAGVGSGGAEAAPPGSAPPGPAPPRVCLVTPLRDYGPVVLGLPGPHQAWNAALAVRAAEVASPAPPTPEAVRAGLAEVARRTGLRGRGGAWAADPRVVLDVAHNADGWRAALDAVAVPEGGRLWVLAGVLADKDAAALGALLARRPAGLPSAHRVLAAGLEGERALSAEALAEALGRGGADAEPAGTPAEALRRFQDAAGPADRLLVTGSHQTVAAVLQGEP</sequence>
<organism evidence="25 26">
    <name type="scientific">Rubrivirga litoralis</name>
    <dbReference type="NCBI Taxonomy" id="3075598"/>
    <lineage>
        <taxon>Bacteria</taxon>
        <taxon>Pseudomonadati</taxon>
        <taxon>Rhodothermota</taxon>
        <taxon>Rhodothermia</taxon>
        <taxon>Rhodothermales</taxon>
        <taxon>Rubricoccaceae</taxon>
        <taxon>Rubrivirga</taxon>
    </lineage>
</organism>
<dbReference type="Pfam" id="PF02875">
    <property type="entry name" value="Mur_ligase_C"/>
    <property type="match status" value="1"/>
</dbReference>
<comment type="catalytic activity">
    <reaction evidence="17">
        <text>(6S)-5,6,7,8-tetrahydrofolyl-(gamma-L-Glu)(n) + L-glutamate + ATP = (6S)-5,6,7,8-tetrahydrofolyl-(gamma-L-Glu)(n+1) + ADP + phosphate + H(+)</text>
        <dbReference type="Rhea" id="RHEA:10580"/>
        <dbReference type="Rhea" id="RHEA-COMP:14738"/>
        <dbReference type="Rhea" id="RHEA-COMP:14740"/>
        <dbReference type="ChEBI" id="CHEBI:15378"/>
        <dbReference type="ChEBI" id="CHEBI:29985"/>
        <dbReference type="ChEBI" id="CHEBI:30616"/>
        <dbReference type="ChEBI" id="CHEBI:43474"/>
        <dbReference type="ChEBI" id="CHEBI:141005"/>
        <dbReference type="ChEBI" id="CHEBI:456216"/>
        <dbReference type="EC" id="6.3.2.17"/>
    </reaction>
</comment>
<dbReference type="SUPFAM" id="SSF53244">
    <property type="entry name" value="MurD-like peptide ligases, peptide-binding domain"/>
    <property type="match status" value="1"/>
</dbReference>
<evidence type="ECO:0000256" key="14">
    <source>
        <dbReference type="ARBA" id="ARBA00030048"/>
    </source>
</evidence>
<dbReference type="EC" id="6.3.2.12" evidence="5"/>
<evidence type="ECO:0000256" key="12">
    <source>
        <dbReference type="ARBA" id="ARBA00022842"/>
    </source>
</evidence>
<keyword evidence="13" id="KW-0289">Folate biosynthesis</keyword>
<evidence type="ECO:0000256" key="22">
    <source>
        <dbReference type="SAM" id="MobiDB-lite"/>
    </source>
</evidence>
<dbReference type="PIRSF" id="PIRSF001563">
    <property type="entry name" value="Folylpolyglu_synth"/>
    <property type="match status" value="1"/>
</dbReference>
<evidence type="ECO:0000256" key="10">
    <source>
        <dbReference type="ARBA" id="ARBA00022741"/>
    </source>
</evidence>
<evidence type="ECO:0000256" key="21">
    <source>
        <dbReference type="PIRNR" id="PIRNR001563"/>
    </source>
</evidence>
<evidence type="ECO:0000256" key="9">
    <source>
        <dbReference type="ARBA" id="ARBA00022723"/>
    </source>
</evidence>
<keyword evidence="26" id="KW-1185">Reference proteome</keyword>
<dbReference type="InterPro" id="IPR036565">
    <property type="entry name" value="Mur-like_cat_sf"/>
</dbReference>
<dbReference type="SUPFAM" id="SSF53623">
    <property type="entry name" value="MurD-like peptide ligases, catalytic domain"/>
    <property type="match status" value="1"/>
</dbReference>
<comment type="similarity">
    <text evidence="4 21">Belongs to the folylpolyglutamate synthase family.</text>
</comment>
<dbReference type="EMBL" id="JAVRHT010000015">
    <property type="protein sequence ID" value="MDT0631708.1"/>
    <property type="molecule type" value="Genomic_DNA"/>
</dbReference>
<dbReference type="InterPro" id="IPR013221">
    <property type="entry name" value="Mur_ligase_cen"/>
</dbReference>
<evidence type="ECO:0000256" key="7">
    <source>
        <dbReference type="ARBA" id="ARBA00019357"/>
    </source>
</evidence>
<evidence type="ECO:0000256" key="19">
    <source>
        <dbReference type="ARBA" id="ARBA00049035"/>
    </source>
</evidence>
<feature type="region of interest" description="Disordered" evidence="22">
    <location>
        <begin position="230"/>
        <end position="251"/>
    </location>
</feature>
<evidence type="ECO:0000256" key="11">
    <source>
        <dbReference type="ARBA" id="ARBA00022840"/>
    </source>
</evidence>
<evidence type="ECO:0000256" key="15">
    <source>
        <dbReference type="ARBA" id="ARBA00030592"/>
    </source>
</evidence>
<dbReference type="Gene3D" id="3.90.190.20">
    <property type="entry name" value="Mur ligase, C-terminal domain"/>
    <property type="match status" value="1"/>
</dbReference>
<dbReference type="RefSeq" id="WP_311663050.1">
    <property type="nucleotide sequence ID" value="NZ_JAVRHT010000015.1"/>
</dbReference>
<proteinExistence type="inferred from homology"/>
<comment type="catalytic activity">
    <reaction evidence="18">
        <text>10-formyltetrahydrofolyl-(gamma-L-Glu)(n) + L-glutamate + ATP = 10-formyltetrahydrofolyl-(gamma-L-Glu)(n+1) + ADP + phosphate + H(+)</text>
        <dbReference type="Rhea" id="RHEA:51904"/>
        <dbReference type="Rhea" id="RHEA-COMP:13088"/>
        <dbReference type="Rhea" id="RHEA-COMP:14300"/>
        <dbReference type="ChEBI" id="CHEBI:15378"/>
        <dbReference type="ChEBI" id="CHEBI:29985"/>
        <dbReference type="ChEBI" id="CHEBI:30616"/>
        <dbReference type="ChEBI" id="CHEBI:43474"/>
        <dbReference type="ChEBI" id="CHEBI:134413"/>
        <dbReference type="ChEBI" id="CHEBI:456216"/>
        <dbReference type="EC" id="6.3.2.17"/>
    </reaction>
</comment>
<evidence type="ECO:0000256" key="2">
    <source>
        <dbReference type="ARBA" id="ARBA00004799"/>
    </source>
</evidence>
<evidence type="ECO:0000313" key="25">
    <source>
        <dbReference type="EMBL" id="MDT0631708.1"/>
    </source>
</evidence>
<dbReference type="InterPro" id="IPR004101">
    <property type="entry name" value="Mur_ligase_C"/>
</dbReference>
<keyword evidence="11 21" id="KW-0067">ATP-binding</keyword>
<dbReference type="Proteomes" id="UP001267426">
    <property type="component" value="Unassembled WGS sequence"/>
</dbReference>